<protein>
    <submittedName>
        <fullName evidence="1">Uncharacterized protein</fullName>
    </submittedName>
</protein>
<dbReference type="Proteomes" id="UP001060170">
    <property type="component" value="Chromosome 6"/>
</dbReference>
<accession>A0ACC0EFK7</accession>
<sequence>MHGLEALLPVIPQKVTSCALITARYKIPSLQPDPDEFVRSAYPRPAELVRRTSLRNGSPHSSPAIDN</sequence>
<comment type="caution">
    <text evidence="1">The sequence shown here is derived from an EMBL/GenBank/DDBJ whole genome shotgun (WGS) entry which is preliminary data.</text>
</comment>
<proteinExistence type="predicted"/>
<evidence type="ECO:0000313" key="2">
    <source>
        <dbReference type="Proteomes" id="UP001060170"/>
    </source>
</evidence>
<reference evidence="1 2" key="3">
    <citation type="journal article" date="2022" name="Microbiol. Spectr.">
        <title>Folding features and dynamics of 3D genome architecture in plant fungal pathogens.</title>
        <authorList>
            <person name="Xia C."/>
        </authorList>
    </citation>
    <scope>NUCLEOTIDE SEQUENCE [LARGE SCALE GENOMIC DNA]</scope>
    <source>
        <strain evidence="1 2">93-210</strain>
    </source>
</reference>
<dbReference type="EMBL" id="CM045870">
    <property type="protein sequence ID" value="KAI7953358.1"/>
    <property type="molecule type" value="Genomic_DNA"/>
</dbReference>
<name>A0ACC0EFK7_9BASI</name>
<reference evidence="2" key="2">
    <citation type="journal article" date="2018" name="Mol. Plant Microbe Interact.">
        <title>Genome sequence resources for the wheat stripe rust pathogen (Puccinia striiformis f. sp. tritici) and the barley stripe rust pathogen (Puccinia striiformis f. sp. hordei).</title>
        <authorList>
            <person name="Xia C."/>
            <person name="Wang M."/>
            <person name="Yin C."/>
            <person name="Cornejo O.E."/>
            <person name="Hulbert S.H."/>
            <person name="Chen X."/>
        </authorList>
    </citation>
    <scope>NUCLEOTIDE SEQUENCE [LARGE SCALE GENOMIC DNA]</scope>
    <source>
        <strain evidence="2">93-210</strain>
    </source>
</reference>
<evidence type="ECO:0000313" key="1">
    <source>
        <dbReference type="EMBL" id="KAI7953358.1"/>
    </source>
</evidence>
<keyword evidence="2" id="KW-1185">Reference proteome</keyword>
<gene>
    <name evidence="1" type="ORF">MJO28_005905</name>
</gene>
<reference evidence="2" key="1">
    <citation type="journal article" date="2018" name="BMC Genomics">
        <title>Genomic insights into host adaptation between the wheat stripe rust pathogen (Puccinia striiformis f. sp. tritici) and the barley stripe rust pathogen (Puccinia striiformis f. sp. hordei).</title>
        <authorList>
            <person name="Xia C."/>
            <person name="Wang M."/>
            <person name="Yin C."/>
            <person name="Cornejo O.E."/>
            <person name="Hulbert S.H."/>
            <person name="Chen X."/>
        </authorList>
    </citation>
    <scope>NUCLEOTIDE SEQUENCE [LARGE SCALE GENOMIC DNA]</scope>
    <source>
        <strain evidence="2">93-210</strain>
    </source>
</reference>
<organism evidence="1 2">
    <name type="scientific">Puccinia striiformis f. sp. tritici</name>
    <dbReference type="NCBI Taxonomy" id="168172"/>
    <lineage>
        <taxon>Eukaryota</taxon>
        <taxon>Fungi</taxon>
        <taxon>Dikarya</taxon>
        <taxon>Basidiomycota</taxon>
        <taxon>Pucciniomycotina</taxon>
        <taxon>Pucciniomycetes</taxon>
        <taxon>Pucciniales</taxon>
        <taxon>Pucciniaceae</taxon>
        <taxon>Puccinia</taxon>
    </lineage>
</organism>